<accession>A0A2M8QBT2</accession>
<evidence type="ECO:0000313" key="11">
    <source>
        <dbReference type="Proteomes" id="UP000230790"/>
    </source>
</evidence>
<evidence type="ECO:0000256" key="5">
    <source>
        <dbReference type="ARBA" id="ARBA00022927"/>
    </source>
</evidence>
<feature type="transmembrane region" description="Helical" evidence="9">
    <location>
        <begin position="50"/>
        <end position="72"/>
    </location>
</feature>
<name>A0A2M8QBT2_9CHLR</name>
<comment type="caution">
    <text evidence="10">The sequence shown here is derived from an EMBL/GenBank/DDBJ whole genome shotgun (WGS) entry which is preliminary data.</text>
</comment>
<dbReference type="AlphaFoldDB" id="A0A2M8QBT2"/>
<dbReference type="GO" id="GO:0009306">
    <property type="term" value="P:protein secretion"/>
    <property type="evidence" value="ECO:0007669"/>
    <property type="project" value="UniProtKB-UniRule"/>
</dbReference>
<evidence type="ECO:0000256" key="8">
    <source>
        <dbReference type="ARBA" id="ARBA00023136"/>
    </source>
</evidence>
<proteinExistence type="inferred from homology"/>
<keyword evidence="7 9" id="KW-0811">Translocation</keyword>
<evidence type="ECO:0000256" key="4">
    <source>
        <dbReference type="ARBA" id="ARBA00022692"/>
    </source>
</evidence>
<dbReference type="InterPro" id="IPR004692">
    <property type="entry name" value="SecG"/>
</dbReference>
<protein>
    <recommendedName>
        <fullName evidence="9">Protein-export membrane protein SecG</fullName>
    </recommendedName>
</protein>
<evidence type="ECO:0000256" key="6">
    <source>
        <dbReference type="ARBA" id="ARBA00022989"/>
    </source>
</evidence>
<keyword evidence="3 9" id="KW-0813">Transport</keyword>
<sequence length="76" mass="8118">MNVFLSIAQILLGVALIAGVLLQSKGEELGGVFGGAQGVYQTRRGLDRVLFTITIFIAIAFFALALINVIFFSANQ</sequence>
<keyword evidence="4 9" id="KW-0812">Transmembrane</keyword>
<comment type="caution">
    <text evidence="9">Lacks conserved residue(s) required for the propagation of feature annotation.</text>
</comment>
<comment type="similarity">
    <text evidence="2 9">Belongs to the SecG family.</text>
</comment>
<keyword evidence="5 9" id="KW-0653">Protein transport</keyword>
<dbReference type="NCBIfam" id="TIGR00810">
    <property type="entry name" value="secG"/>
    <property type="match status" value="1"/>
</dbReference>
<evidence type="ECO:0000256" key="7">
    <source>
        <dbReference type="ARBA" id="ARBA00023010"/>
    </source>
</evidence>
<dbReference type="GO" id="GO:0015450">
    <property type="term" value="F:protein-transporting ATPase activity"/>
    <property type="evidence" value="ECO:0007669"/>
    <property type="project" value="UniProtKB-UniRule"/>
</dbReference>
<keyword evidence="9" id="KW-1003">Cell membrane</keyword>
<keyword evidence="8 9" id="KW-0472">Membrane</keyword>
<gene>
    <name evidence="10" type="primary">secG</name>
    <name evidence="10" type="ORF">CUN48_09575</name>
</gene>
<evidence type="ECO:0000256" key="3">
    <source>
        <dbReference type="ARBA" id="ARBA00022448"/>
    </source>
</evidence>
<dbReference type="EMBL" id="PGTN01000058">
    <property type="protein sequence ID" value="PJF47258.1"/>
    <property type="molecule type" value="Genomic_DNA"/>
</dbReference>
<evidence type="ECO:0000256" key="1">
    <source>
        <dbReference type="ARBA" id="ARBA00004141"/>
    </source>
</evidence>
<comment type="function">
    <text evidence="9">Involved in protein export. Participates in an early event of protein translocation.</text>
</comment>
<keyword evidence="6 9" id="KW-1133">Transmembrane helix</keyword>
<evidence type="ECO:0000256" key="2">
    <source>
        <dbReference type="ARBA" id="ARBA00008445"/>
    </source>
</evidence>
<dbReference type="Proteomes" id="UP000230790">
    <property type="component" value="Unassembled WGS sequence"/>
</dbReference>
<comment type="subcellular location">
    <subcellularLocation>
        <location evidence="9">Cell membrane</location>
        <topology evidence="9">Multi-pass membrane protein</topology>
    </subcellularLocation>
    <subcellularLocation>
        <location evidence="1">Membrane</location>
        <topology evidence="1">Multi-pass membrane protein</topology>
    </subcellularLocation>
</comment>
<evidence type="ECO:0000313" key="10">
    <source>
        <dbReference type="EMBL" id="PJF47258.1"/>
    </source>
</evidence>
<organism evidence="10 11">
    <name type="scientific">Candidatus Thermofonsia Clade 3 bacterium</name>
    <dbReference type="NCBI Taxonomy" id="2364212"/>
    <lineage>
        <taxon>Bacteria</taxon>
        <taxon>Bacillati</taxon>
        <taxon>Chloroflexota</taxon>
        <taxon>Candidatus Thermofontia</taxon>
        <taxon>Candidatus Thermofonsia Clade 3</taxon>
    </lineage>
</organism>
<dbReference type="Pfam" id="PF03840">
    <property type="entry name" value="SecG"/>
    <property type="match status" value="1"/>
</dbReference>
<reference evidence="10 11" key="1">
    <citation type="submission" date="2017-11" db="EMBL/GenBank/DDBJ databases">
        <title>Evolution of Phototrophy in the Chloroflexi Phylum Driven by Horizontal Gene Transfer.</title>
        <authorList>
            <person name="Ward L.M."/>
            <person name="Hemp J."/>
            <person name="Shih P.M."/>
            <person name="Mcglynn S.E."/>
            <person name="Fischer W."/>
        </authorList>
    </citation>
    <scope>NUCLEOTIDE SEQUENCE [LARGE SCALE GENOMIC DNA]</scope>
    <source>
        <strain evidence="10">JP3_7</strain>
    </source>
</reference>
<evidence type="ECO:0000256" key="9">
    <source>
        <dbReference type="RuleBase" id="RU365087"/>
    </source>
</evidence>
<dbReference type="GO" id="GO:0005886">
    <property type="term" value="C:plasma membrane"/>
    <property type="evidence" value="ECO:0007669"/>
    <property type="project" value="UniProtKB-SubCell"/>
</dbReference>